<comment type="caution">
    <text evidence="8">Lacks conserved residue(s) required for the propagation of feature annotation.</text>
</comment>
<dbReference type="GO" id="GO:0005783">
    <property type="term" value="C:endoplasmic reticulum"/>
    <property type="evidence" value="ECO:0007669"/>
    <property type="project" value="TreeGrafter"/>
</dbReference>
<evidence type="ECO:0000313" key="10">
    <source>
        <dbReference type="Proteomes" id="UP000515121"/>
    </source>
</evidence>
<keyword evidence="7 8" id="KW-0927">Auxin signaling pathway</keyword>
<feature type="transmembrane region" description="Helical" evidence="8">
    <location>
        <begin position="539"/>
        <end position="560"/>
    </location>
</feature>
<keyword evidence="6 8" id="KW-0472">Membrane</keyword>
<evidence type="ECO:0000256" key="2">
    <source>
        <dbReference type="ARBA" id="ARBA00009177"/>
    </source>
</evidence>
<dbReference type="OrthoDB" id="1868374at2759"/>
<dbReference type="GO" id="GO:0009734">
    <property type="term" value="P:auxin-activated signaling pathway"/>
    <property type="evidence" value="ECO:0007669"/>
    <property type="project" value="UniProtKB-UniRule"/>
</dbReference>
<dbReference type="GeneID" id="111293992"/>
<evidence type="ECO:0000256" key="3">
    <source>
        <dbReference type="ARBA" id="ARBA00022448"/>
    </source>
</evidence>
<keyword evidence="3 8" id="KW-0813">Transport</keyword>
<evidence type="ECO:0000256" key="4">
    <source>
        <dbReference type="ARBA" id="ARBA00022692"/>
    </source>
</evidence>
<dbReference type="NCBIfam" id="TIGR00946">
    <property type="entry name" value="2a69"/>
    <property type="match status" value="1"/>
</dbReference>
<keyword evidence="4 8" id="KW-0812">Transmembrane</keyword>
<organism evidence="10 11">
    <name type="scientific">Durio zibethinus</name>
    <name type="common">Durian</name>
    <dbReference type="NCBI Taxonomy" id="66656"/>
    <lineage>
        <taxon>Eukaryota</taxon>
        <taxon>Viridiplantae</taxon>
        <taxon>Streptophyta</taxon>
        <taxon>Embryophyta</taxon>
        <taxon>Tracheophyta</taxon>
        <taxon>Spermatophyta</taxon>
        <taxon>Magnoliopsida</taxon>
        <taxon>eudicotyledons</taxon>
        <taxon>Gunneridae</taxon>
        <taxon>Pentapetalae</taxon>
        <taxon>rosids</taxon>
        <taxon>malvids</taxon>
        <taxon>Malvales</taxon>
        <taxon>Malvaceae</taxon>
        <taxon>Helicteroideae</taxon>
        <taxon>Durio</taxon>
    </lineage>
</organism>
<evidence type="ECO:0000256" key="6">
    <source>
        <dbReference type="ARBA" id="ARBA00023136"/>
    </source>
</evidence>
<evidence type="ECO:0000256" key="7">
    <source>
        <dbReference type="ARBA" id="ARBA00023294"/>
    </source>
</evidence>
<dbReference type="InterPro" id="IPR051107">
    <property type="entry name" value="Auxin_Efflux_Carrier"/>
</dbReference>
<keyword evidence="10" id="KW-1185">Reference proteome</keyword>
<keyword evidence="5 8" id="KW-1133">Transmembrane helix</keyword>
<accession>A0A6P5YQN5</accession>
<feature type="compositionally biased region" description="Polar residues" evidence="9">
    <location>
        <begin position="223"/>
        <end position="235"/>
    </location>
</feature>
<evidence type="ECO:0000256" key="1">
    <source>
        <dbReference type="ARBA" id="ARBA00004127"/>
    </source>
</evidence>
<feature type="transmembrane region" description="Helical" evidence="8">
    <location>
        <begin position="475"/>
        <end position="499"/>
    </location>
</feature>
<dbReference type="Proteomes" id="UP000515121">
    <property type="component" value="Unplaced"/>
</dbReference>
<dbReference type="PANTHER" id="PTHR31752:SF66">
    <property type="entry name" value="AUXIN EFFLUX CARRIER COMPONENT 1B-RELATED"/>
    <property type="match status" value="1"/>
</dbReference>
<feature type="transmembrane region" description="Helical" evidence="8">
    <location>
        <begin position="6"/>
        <end position="28"/>
    </location>
</feature>
<proteinExistence type="inferred from homology"/>
<protein>
    <recommendedName>
        <fullName evidence="8">Auxin efflux carrier component</fullName>
    </recommendedName>
</protein>
<evidence type="ECO:0000256" key="5">
    <source>
        <dbReference type="ARBA" id="ARBA00022989"/>
    </source>
</evidence>
<feature type="transmembrane region" description="Helical" evidence="8">
    <location>
        <begin position="511"/>
        <end position="533"/>
    </location>
</feature>
<evidence type="ECO:0000256" key="8">
    <source>
        <dbReference type="RuleBase" id="RU362108"/>
    </source>
</evidence>
<dbReference type="KEGG" id="dzi:111293992"/>
<dbReference type="GO" id="GO:0009926">
    <property type="term" value="P:auxin polar transport"/>
    <property type="evidence" value="ECO:0007669"/>
    <property type="project" value="TreeGrafter"/>
</dbReference>
<comment type="similarity">
    <text evidence="2 8">Belongs to the auxin efflux carrier (TC 2.A.69.1) family.</text>
</comment>
<feature type="transmembrane region" description="Helical" evidence="8">
    <location>
        <begin position="101"/>
        <end position="120"/>
    </location>
</feature>
<feature type="transmembrane region" description="Helical" evidence="8">
    <location>
        <begin position="40"/>
        <end position="59"/>
    </location>
</feature>
<feature type="transmembrane region" description="Helical" evidence="8">
    <location>
        <begin position="572"/>
        <end position="591"/>
    </location>
</feature>
<name>A0A6P5YQN5_DURZI</name>
<comment type="function">
    <text evidence="8">May act as a component of the auxin efflux carrier.</text>
</comment>
<dbReference type="AlphaFoldDB" id="A0A6P5YQN5"/>
<dbReference type="PANTHER" id="PTHR31752">
    <property type="entry name" value="AUXIN EFFLUX CARRIER COMPONENT 1B-RELATED"/>
    <property type="match status" value="1"/>
</dbReference>
<feature type="region of interest" description="Disordered" evidence="9">
    <location>
        <begin position="213"/>
        <end position="235"/>
    </location>
</feature>
<dbReference type="GO" id="GO:0005886">
    <property type="term" value="C:plasma membrane"/>
    <property type="evidence" value="ECO:0007669"/>
    <property type="project" value="TreeGrafter"/>
</dbReference>
<dbReference type="InterPro" id="IPR004776">
    <property type="entry name" value="Mem_transp_PIN-like"/>
</dbReference>
<reference evidence="11" key="1">
    <citation type="submission" date="2025-08" db="UniProtKB">
        <authorList>
            <consortium name="RefSeq"/>
        </authorList>
    </citation>
    <scope>IDENTIFICATION</scope>
    <source>
        <tissue evidence="11">Fruit stalk</tissue>
    </source>
</reference>
<evidence type="ECO:0000256" key="9">
    <source>
        <dbReference type="SAM" id="MobiDB-lite"/>
    </source>
</evidence>
<dbReference type="Pfam" id="PF03547">
    <property type="entry name" value="Mem_trans"/>
    <property type="match status" value="1"/>
</dbReference>
<gene>
    <name evidence="11" type="primary">LOC111293992</name>
</gene>
<dbReference type="GO" id="GO:0010329">
    <property type="term" value="F:auxin efflux transmembrane transporter activity"/>
    <property type="evidence" value="ECO:0007669"/>
    <property type="project" value="TreeGrafter"/>
</dbReference>
<evidence type="ECO:0000313" key="11">
    <source>
        <dbReference type="RefSeq" id="XP_022742829.1"/>
    </source>
</evidence>
<sequence length="594" mass="64221">MITATDLYHVLTAVVPLYVAMILAYGSVKWWKIFSPDQCSGINRFVALFAVPLLSFHFISTNNPYAMNLRFIAADTLQKIIVLVALAIWSRTSSRGSLEWSITLFSLSTLPNTLVMGIPLLKGMYGEHSGSLMVQIVVLQCIIWYTLMLFLFEYRGARLLIAEQFPDTAGSIISFKVDSDIISLDGKEPLQTEAEVGEDGKLHVTVRKSTSSRSEIFSRRSHGPNSGVSLTPRPSNLTNAEIYSLQSSRNPTPRGSSFNHTDFYSMVNGRSISNVSPRQSNFGNLGFDEENGLGVYGNAGRAHGSSYPVPTSAGIFSPVTGPGAKKKANGTDGGKDLHMFVWSSSASPVSEGGIHVFRGGEYGNDLGGVAHQKDYDEYGRDEFSFGNKRVTNGVDREGPVLSKLGSSSTTELHPKVGAHAEIKPTAMPPASVMTRLILIMVWRKLIRNPNTYSSLIGLTWSLVSFRWGIHMPAIIAGSISILSNAGLGMAMFSLGLFMALQPRIIACGNTIAAFAMAVRFLTGPAVMAAASIAVGLRGVLLRIAIVQAALPQGIVPFVFAKEYNVHPDILSTGVIFGMLIALPITLVYYILLGL</sequence>
<feature type="transmembrane region" description="Helical" evidence="8">
    <location>
        <begin position="132"/>
        <end position="152"/>
    </location>
</feature>
<dbReference type="InterPro" id="IPR014024">
    <property type="entry name" value="Auxin_eff_plant"/>
</dbReference>
<comment type="subcellular location">
    <subcellularLocation>
        <location evidence="1">Endomembrane system</location>
        <topology evidence="1">Multi-pass membrane protein</topology>
    </subcellularLocation>
    <subcellularLocation>
        <location evidence="8">Membrane</location>
        <topology evidence="8">Multi-pass membrane protein</topology>
    </subcellularLocation>
</comment>
<dbReference type="RefSeq" id="XP_022742829.1">
    <property type="nucleotide sequence ID" value="XM_022887094.1"/>
</dbReference>